<dbReference type="Proteomes" id="UP000004095">
    <property type="component" value="Unassembled WGS sequence"/>
</dbReference>
<name>A1ZJK2_MICM2</name>
<evidence type="ECO:0000313" key="2">
    <source>
        <dbReference type="Proteomes" id="UP000004095"/>
    </source>
</evidence>
<proteinExistence type="predicted"/>
<evidence type="ECO:0000313" key="1">
    <source>
        <dbReference type="EMBL" id="EAY29305.1"/>
    </source>
</evidence>
<sequence length="175" mass="20365">MQVTQTISNFSNELSLAYLTDLLGSILNEKRTSFELKYIVYQEKRKVKKVYKTFKEVKSLIFDGESISITPHNYLEARVFFDNSQDLLNNSKTMQSHCEQIRSLEEFDDFPRVFKSYVNLTYDFVSDVGNCVKEIEKGLNLFNSGVKPSELPEGVRALTEGDLWKERNKSYQFVI</sequence>
<comment type="caution">
    <text evidence="1">The sequence shown here is derived from an EMBL/GenBank/DDBJ whole genome shotgun (WGS) entry which is preliminary data.</text>
</comment>
<keyword evidence="2" id="KW-1185">Reference proteome</keyword>
<organism evidence="1 2">
    <name type="scientific">Microscilla marina ATCC 23134</name>
    <dbReference type="NCBI Taxonomy" id="313606"/>
    <lineage>
        <taxon>Bacteria</taxon>
        <taxon>Pseudomonadati</taxon>
        <taxon>Bacteroidota</taxon>
        <taxon>Cytophagia</taxon>
        <taxon>Cytophagales</taxon>
        <taxon>Microscillaceae</taxon>
        <taxon>Microscilla</taxon>
    </lineage>
</organism>
<dbReference type="AlphaFoldDB" id="A1ZJK2"/>
<dbReference type="EMBL" id="AAWS01000011">
    <property type="protein sequence ID" value="EAY29305.1"/>
    <property type="molecule type" value="Genomic_DNA"/>
</dbReference>
<accession>A1ZJK2</accession>
<reference evidence="1 2" key="1">
    <citation type="submission" date="2007-01" db="EMBL/GenBank/DDBJ databases">
        <authorList>
            <person name="Haygood M."/>
            <person name="Podell S."/>
            <person name="Anderson C."/>
            <person name="Hopkinson B."/>
            <person name="Roe K."/>
            <person name="Barbeau K."/>
            <person name="Gaasterland T."/>
            <person name="Ferriera S."/>
            <person name="Johnson J."/>
            <person name="Kravitz S."/>
            <person name="Beeson K."/>
            <person name="Sutton G."/>
            <person name="Rogers Y.-H."/>
            <person name="Friedman R."/>
            <person name="Frazier M."/>
            <person name="Venter J.C."/>
        </authorList>
    </citation>
    <scope>NUCLEOTIDE SEQUENCE [LARGE SCALE GENOMIC DNA]</scope>
    <source>
        <strain evidence="1 2">ATCC 23134</strain>
    </source>
</reference>
<protein>
    <submittedName>
        <fullName evidence="1">Uncharacterized protein</fullName>
    </submittedName>
</protein>
<gene>
    <name evidence="1" type="ORF">M23134_01359</name>
</gene>
<dbReference type="RefSeq" id="WP_002696271.1">
    <property type="nucleotide sequence ID" value="NZ_AAWS01000011.1"/>
</dbReference>